<sequence>MITEPGLDSAGCRLLYRVRLHAQQNRRAYPLSLDCDKRGVGSAVEGGYLVRLHDDPHFVTMTEKGNAFLDRLLRCE</sequence>
<keyword evidence="2" id="KW-1185">Reference proteome</keyword>
<protein>
    <submittedName>
        <fullName evidence="1">Uncharacterized protein</fullName>
    </submittedName>
</protein>
<evidence type="ECO:0000313" key="2">
    <source>
        <dbReference type="Proteomes" id="UP000014411"/>
    </source>
</evidence>
<dbReference type="STRING" id="990285.RGCCGE502_22815"/>
<dbReference type="RefSeq" id="WP_016556513.1">
    <property type="nucleotide sequence ID" value="NZ_AEYE02000029.1"/>
</dbReference>
<dbReference type="HOGENOM" id="CLU_2651960_0_0_5"/>
<dbReference type="Proteomes" id="UP000014411">
    <property type="component" value="Unassembled WGS sequence"/>
</dbReference>
<name>S3HR56_9HYPH</name>
<evidence type="ECO:0000313" key="1">
    <source>
        <dbReference type="EMBL" id="EPE95731.1"/>
    </source>
</evidence>
<dbReference type="eggNOG" id="ENOG503106J">
    <property type="taxonomic scope" value="Bacteria"/>
</dbReference>
<reference evidence="1 2" key="1">
    <citation type="journal article" date="2012" name="J. Bacteriol.">
        <title>Genome sequence of Rhizobium grahamii CCGE502, a broad-host-range symbiont with low nodulation competitiveness in Phaseolus vulgaris.</title>
        <authorList>
            <person name="Althabegoiti M.J."/>
            <person name="Lozano L."/>
            <person name="Torres-Tejerizo G."/>
            <person name="Ormeno-Orrillo E."/>
            <person name="Rogel M.A."/>
            <person name="Gonzalez V."/>
            <person name="Martinez-Romero E."/>
        </authorList>
    </citation>
    <scope>NUCLEOTIDE SEQUENCE [LARGE SCALE GENOMIC DNA]</scope>
    <source>
        <strain evidence="1 2">CCGE 502</strain>
    </source>
</reference>
<proteinExistence type="predicted"/>
<comment type="caution">
    <text evidence="1">The sequence shown here is derived from an EMBL/GenBank/DDBJ whole genome shotgun (WGS) entry which is preliminary data.</text>
</comment>
<gene>
    <name evidence="1" type="ORF">RGCCGE502_22815</name>
</gene>
<accession>S3HR56</accession>
<dbReference type="EMBL" id="AEYE02000029">
    <property type="protein sequence ID" value="EPE95731.1"/>
    <property type="molecule type" value="Genomic_DNA"/>
</dbReference>
<organism evidence="1 2">
    <name type="scientific">Rhizobium grahamii CCGE 502</name>
    <dbReference type="NCBI Taxonomy" id="990285"/>
    <lineage>
        <taxon>Bacteria</taxon>
        <taxon>Pseudomonadati</taxon>
        <taxon>Pseudomonadota</taxon>
        <taxon>Alphaproteobacteria</taxon>
        <taxon>Hyphomicrobiales</taxon>
        <taxon>Rhizobiaceae</taxon>
        <taxon>Rhizobium/Agrobacterium group</taxon>
        <taxon>Rhizobium</taxon>
    </lineage>
</organism>
<dbReference type="AlphaFoldDB" id="S3HR56"/>